<dbReference type="AlphaFoldDB" id="A0A5B8LXS2"/>
<comment type="subcellular location">
    <subcellularLocation>
        <location evidence="1">Cell membrane</location>
        <topology evidence="1">Multi-pass membrane protein</topology>
    </subcellularLocation>
</comment>
<feature type="transmembrane region" description="Helical" evidence="6">
    <location>
        <begin position="6"/>
        <end position="24"/>
    </location>
</feature>
<organism evidence="8 9">
    <name type="scientific">Devosia ginsengisoli</name>
    <dbReference type="NCBI Taxonomy" id="400770"/>
    <lineage>
        <taxon>Bacteria</taxon>
        <taxon>Pseudomonadati</taxon>
        <taxon>Pseudomonadota</taxon>
        <taxon>Alphaproteobacteria</taxon>
        <taxon>Hyphomicrobiales</taxon>
        <taxon>Devosiaceae</taxon>
        <taxon>Devosia</taxon>
    </lineage>
</organism>
<keyword evidence="2" id="KW-1003">Cell membrane</keyword>
<protein>
    <submittedName>
        <fullName evidence="8">Na/Pi cotransporter family protein</fullName>
    </submittedName>
</protein>
<feature type="transmembrane region" description="Helical" evidence="6">
    <location>
        <begin position="110"/>
        <end position="128"/>
    </location>
</feature>
<dbReference type="Pfam" id="PF01895">
    <property type="entry name" value="PhoU"/>
    <property type="match status" value="1"/>
</dbReference>
<dbReference type="Pfam" id="PF02690">
    <property type="entry name" value="Na_Pi_cotrans"/>
    <property type="match status" value="2"/>
</dbReference>
<dbReference type="InterPro" id="IPR003841">
    <property type="entry name" value="Na/Pi_transpt"/>
</dbReference>
<dbReference type="SUPFAM" id="SSF109755">
    <property type="entry name" value="PhoU-like"/>
    <property type="match status" value="1"/>
</dbReference>
<dbReference type="InterPro" id="IPR038078">
    <property type="entry name" value="PhoU-like_sf"/>
</dbReference>
<dbReference type="GO" id="GO:0005436">
    <property type="term" value="F:sodium:phosphate symporter activity"/>
    <property type="evidence" value="ECO:0007669"/>
    <property type="project" value="InterPro"/>
</dbReference>
<keyword evidence="9" id="KW-1185">Reference proteome</keyword>
<feature type="transmembrane region" description="Helical" evidence="6">
    <location>
        <begin position="181"/>
        <end position="206"/>
    </location>
</feature>
<dbReference type="InterPro" id="IPR026022">
    <property type="entry name" value="PhoU_dom"/>
</dbReference>
<feature type="transmembrane region" description="Helical" evidence="6">
    <location>
        <begin position="283"/>
        <end position="307"/>
    </location>
</feature>
<evidence type="ECO:0000256" key="6">
    <source>
        <dbReference type="SAM" id="Phobius"/>
    </source>
</evidence>
<evidence type="ECO:0000259" key="7">
    <source>
        <dbReference type="Pfam" id="PF01895"/>
    </source>
</evidence>
<dbReference type="OrthoDB" id="5778511at2"/>
<evidence type="ECO:0000313" key="8">
    <source>
        <dbReference type="EMBL" id="QDZ12611.1"/>
    </source>
</evidence>
<feature type="transmembrane region" description="Helical" evidence="6">
    <location>
        <begin position="212"/>
        <end position="232"/>
    </location>
</feature>
<dbReference type="Gene3D" id="1.20.58.220">
    <property type="entry name" value="Phosphate transport system protein phou homolog 2, domain 2"/>
    <property type="match status" value="1"/>
</dbReference>
<evidence type="ECO:0000256" key="4">
    <source>
        <dbReference type="ARBA" id="ARBA00022989"/>
    </source>
</evidence>
<sequence>MSGTFVIIDLLGGIALLLWGVRMVKTGIMRAYGDRLHLFLEQRLGNRLTAFGGGLVATAILGSATAMALIVSGLAGSGALSATTGLAVLLGADVGSALISAVLASGSSSAAALAPLLLFVGYLTFGVAREFRPRNIGRVLLGLGLMLISLKLVVGATAPLREASLFHEALAAVSAEPVLGFFVGAVLAWLCHSTLAVVLLISSFVLSGSLDMAGALPFILGLNFGGGLPAITATMDQPAAARRLPLANMACRGALAIAGLAAARPLTQLLAGIPVDDLHVVVAIHAGFNVLAAAIFLPLAPLVVGLVGRFARDPDQAEDPLARPRYLDRAALDTPAIALSNAAMETVRMSELLSRMLAITFRVLETRKLEMLKEIAPIDARLGNYLNAIHAYIGELSQNRLSPQDARRAFEIILYASNLEHAGDVIKLNLADRIKSKVKQNVEFSAEQARSLQALTELVNDCLRLVPGAVTSRDLEAATRLAAHKDLFRKLEDRVIDDHLNQDAATKRVSLRASALFVDLVRDLHRINSHVAAAGYPVIEAAGLLNETRLKGA</sequence>
<keyword evidence="3 6" id="KW-0812">Transmembrane</keyword>
<feature type="transmembrane region" description="Helical" evidence="6">
    <location>
        <begin position="44"/>
        <end position="70"/>
    </location>
</feature>
<reference evidence="8 9" key="1">
    <citation type="submission" date="2019-07" db="EMBL/GenBank/DDBJ databases">
        <title>Full genome sequence of Devosia sp. Gsoil 520.</title>
        <authorList>
            <person name="Im W.-T."/>
        </authorList>
    </citation>
    <scope>NUCLEOTIDE SEQUENCE [LARGE SCALE GENOMIC DNA]</scope>
    <source>
        <strain evidence="8 9">Gsoil 520</strain>
    </source>
</reference>
<dbReference type="GO" id="GO:0005886">
    <property type="term" value="C:plasma membrane"/>
    <property type="evidence" value="ECO:0007669"/>
    <property type="project" value="UniProtKB-SubCell"/>
</dbReference>
<feature type="domain" description="PhoU" evidence="7">
    <location>
        <begin position="347"/>
        <end position="426"/>
    </location>
</feature>
<name>A0A5B8LXS2_9HYPH</name>
<accession>A0A5B8LXS2</accession>
<dbReference type="KEGG" id="dea:FPZ08_18770"/>
<evidence type="ECO:0000256" key="2">
    <source>
        <dbReference type="ARBA" id="ARBA00022475"/>
    </source>
</evidence>
<dbReference type="RefSeq" id="WP_146291789.1">
    <property type="nucleotide sequence ID" value="NZ_CP042304.1"/>
</dbReference>
<evidence type="ECO:0000256" key="3">
    <source>
        <dbReference type="ARBA" id="ARBA00022692"/>
    </source>
</evidence>
<dbReference type="PANTHER" id="PTHR10010">
    <property type="entry name" value="SOLUTE CARRIER FAMILY 34 SODIUM PHOSPHATE , MEMBER 2-RELATED"/>
    <property type="match status" value="1"/>
</dbReference>
<dbReference type="EMBL" id="CP042304">
    <property type="protein sequence ID" value="QDZ12611.1"/>
    <property type="molecule type" value="Genomic_DNA"/>
</dbReference>
<gene>
    <name evidence="8" type="ORF">FPZ08_18770</name>
</gene>
<feature type="transmembrane region" description="Helical" evidence="6">
    <location>
        <begin position="140"/>
        <end position="160"/>
    </location>
</feature>
<evidence type="ECO:0000313" key="9">
    <source>
        <dbReference type="Proteomes" id="UP000315364"/>
    </source>
</evidence>
<keyword evidence="5 6" id="KW-0472">Membrane</keyword>
<dbReference type="GO" id="GO:0044341">
    <property type="term" value="P:sodium-dependent phosphate transport"/>
    <property type="evidence" value="ECO:0007669"/>
    <property type="project" value="InterPro"/>
</dbReference>
<dbReference type="PANTHER" id="PTHR10010:SF46">
    <property type="entry name" value="SODIUM-DEPENDENT PHOSPHATE TRANSPORT PROTEIN 2B"/>
    <property type="match status" value="1"/>
</dbReference>
<evidence type="ECO:0000256" key="5">
    <source>
        <dbReference type="ARBA" id="ARBA00023136"/>
    </source>
</evidence>
<evidence type="ECO:0000256" key="1">
    <source>
        <dbReference type="ARBA" id="ARBA00004651"/>
    </source>
</evidence>
<keyword evidence="4 6" id="KW-1133">Transmembrane helix</keyword>
<dbReference type="Proteomes" id="UP000315364">
    <property type="component" value="Chromosome"/>
</dbReference>
<dbReference type="NCBIfam" id="NF037997">
    <property type="entry name" value="Na_Pi_symport"/>
    <property type="match status" value="1"/>
</dbReference>
<proteinExistence type="predicted"/>